<reference evidence="2 3" key="1">
    <citation type="journal article" date="2005" name="PLoS Biol.">
        <title>The genomes of Oryza sativa: a history of duplications.</title>
        <authorList>
            <person name="Yu J."/>
            <person name="Wang J."/>
            <person name="Lin W."/>
            <person name="Li S."/>
            <person name="Li H."/>
            <person name="Zhou J."/>
            <person name="Ni P."/>
            <person name="Dong W."/>
            <person name="Hu S."/>
            <person name="Zeng C."/>
            <person name="Zhang J."/>
            <person name="Zhang Y."/>
            <person name="Li R."/>
            <person name="Xu Z."/>
            <person name="Li S."/>
            <person name="Li X."/>
            <person name="Zheng H."/>
            <person name="Cong L."/>
            <person name="Lin L."/>
            <person name="Yin J."/>
            <person name="Geng J."/>
            <person name="Li G."/>
            <person name="Shi J."/>
            <person name="Liu J."/>
            <person name="Lv H."/>
            <person name="Li J."/>
            <person name="Wang J."/>
            <person name="Deng Y."/>
            <person name="Ran L."/>
            <person name="Shi X."/>
            <person name="Wang X."/>
            <person name="Wu Q."/>
            <person name="Li C."/>
            <person name="Ren X."/>
            <person name="Wang J."/>
            <person name="Wang X."/>
            <person name="Li D."/>
            <person name="Liu D."/>
            <person name="Zhang X."/>
            <person name="Ji Z."/>
            <person name="Zhao W."/>
            <person name="Sun Y."/>
            <person name="Zhang Z."/>
            <person name="Bao J."/>
            <person name="Han Y."/>
            <person name="Dong L."/>
            <person name="Ji J."/>
            <person name="Chen P."/>
            <person name="Wu S."/>
            <person name="Liu J."/>
            <person name="Xiao Y."/>
            <person name="Bu D."/>
            <person name="Tan J."/>
            <person name="Yang L."/>
            <person name="Ye C."/>
            <person name="Zhang J."/>
            <person name="Xu J."/>
            <person name="Zhou Y."/>
            <person name="Yu Y."/>
            <person name="Zhang B."/>
            <person name="Zhuang S."/>
            <person name="Wei H."/>
            <person name="Liu B."/>
            <person name="Lei M."/>
            <person name="Yu H."/>
            <person name="Li Y."/>
            <person name="Xu H."/>
            <person name="Wei S."/>
            <person name="He X."/>
            <person name="Fang L."/>
            <person name="Zhang Z."/>
            <person name="Zhang Y."/>
            <person name="Huang X."/>
            <person name="Su Z."/>
            <person name="Tong W."/>
            <person name="Li J."/>
            <person name="Tong Z."/>
            <person name="Li S."/>
            <person name="Ye J."/>
            <person name="Wang L."/>
            <person name="Fang L."/>
            <person name="Lei T."/>
            <person name="Chen C."/>
            <person name="Chen H."/>
            <person name="Xu Z."/>
            <person name="Li H."/>
            <person name="Huang H."/>
            <person name="Zhang F."/>
            <person name="Xu H."/>
            <person name="Li N."/>
            <person name="Zhao C."/>
            <person name="Li S."/>
            <person name="Dong L."/>
            <person name="Huang Y."/>
            <person name="Li L."/>
            <person name="Xi Y."/>
            <person name="Qi Q."/>
            <person name="Li W."/>
            <person name="Zhang B."/>
            <person name="Hu W."/>
            <person name="Zhang Y."/>
            <person name="Tian X."/>
            <person name="Jiao Y."/>
            <person name="Liang X."/>
            <person name="Jin J."/>
            <person name="Gao L."/>
            <person name="Zheng W."/>
            <person name="Hao B."/>
            <person name="Liu S."/>
            <person name="Wang W."/>
            <person name="Yuan L."/>
            <person name="Cao M."/>
            <person name="McDermott J."/>
            <person name="Samudrala R."/>
            <person name="Wang J."/>
            <person name="Wong G.K."/>
            <person name="Yang H."/>
        </authorList>
    </citation>
    <scope>NUCLEOTIDE SEQUENCE [LARGE SCALE GENOMIC DNA]</scope>
    <source>
        <strain evidence="3">cv. 93-11</strain>
    </source>
</reference>
<keyword evidence="3" id="KW-1185">Reference proteome</keyword>
<feature type="region of interest" description="Disordered" evidence="1">
    <location>
        <begin position="76"/>
        <end position="102"/>
    </location>
</feature>
<feature type="compositionally biased region" description="Basic and acidic residues" evidence="1">
    <location>
        <begin position="76"/>
        <end position="86"/>
    </location>
</feature>
<dbReference type="Proteomes" id="UP000007015">
    <property type="component" value="Chromosome 9"/>
</dbReference>
<feature type="region of interest" description="Disordered" evidence="1">
    <location>
        <begin position="1"/>
        <end position="50"/>
    </location>
</feature>
<evidence type="ECO:0000313" key="2">
    <source>
        <dbReference type="EMBL" id="EAZ09054.1"/>
    </source>
</evidence>
<feature type="compositionally biased region" description="Gly residues" evidence="1">
    <location>
        <begin position="21"/>
        <end position="35"/>
    </location>
</feature>
<evidence type="ECO:0000256" key="1">
    <source>
        <dbReference type="SAM" id="MobiDB-lite"/>
    </source>
</evidence>
<evidence type="ECO:0000313" key="3">
    <source>
        <dbReference type="Proteomes" id="UP000007015"/>
    </source>
</evidence>
<gene>
    <name evidence="2" type="ORF">OsI_31315</name>
</gene>
<dbReference type="EMBL" id="CM000134">
    <property type="protein sequence ID" value="EAZ09054.1"/>
    <property type="molecule type" value="Genomic_DNA"/>
</dbReference>
<dbReference type="HOGENOM" id="CLU_2282124_0_0_1"/>
<dbReference type="AlphaFoldDB" id="A2Z143"/>
<organism evidence="2 3">
    <name type="scientific">Oryza sativa subsp. indica</name>
    <name type="common">Rice</name>
    <dbReference type="NCBI Taxonomy" id="39946"/>
    <lineage>
        <taxon>Eukaryota</taxon>
        <taxon>Viridiplantae</taxon>
        <taxon>Streptophyta</taxon>
        <taxon>Embryophyta</taxon>
        <taxon>Tracheophyta</taxon>
        <taxon>Spermatophyta</taxon>
        <taxon>Magnoliopsida</taxon>
        <taxon>Liliopsida</taxon>
        <taxon>Poales</taxon>
        <taxon>Poaceae</taxon>
        <taxon>BOP clade</taxon>
        <taxon>Oryzoideae</taxon>
        <taxon>Oryzeae</taxon>
        <taxon>Oryzinae</taxon>
        <taxon>Oryza</taxon>
        <taxon>Oryza sativa</taxon>
    </lineage>
</organism>
<sequence length="102" mass="9778">MGRRRRTGTGHGARGTERGGEPGVGDSGYGVGRGGHAGEREDVAGVDGVGVDGVGSGGAVGGVDAWVLVGEDGDGRARAADHDAAGLERGVGVGGGGDERAQ</sequence>
<dbReference type="Gramene" id="BGIOSGA029785-TA">
    <property type="protein sequence ID" value="BGIOSGA029785-PA"/>
    <property type="gene ID" value="BGIOSGA029785"/>
</dbReference>
<dbReference type="OMA" id="VDAWVLV"/>
<proteinExistence type="predicted"/>
<accession>A2Z143</accession>
<protein>
    <submittedName>
        <fullName evidence="2">Uncharacterized protein</fullName>
    </submittedName>
</protein>
<name>A2Z143_ORYSI</name>